<name>A0A366XW75_9BACI</name>
<comment type="cofactor">
    <cofactor evidence="11">
        <name>Mg(2+)</name>
        <dbReference type="ChEBI" id="CHEBI:18420"/>
    </cofactor>
</comment>
<comment type="function">
    <text evidence="11">Involved in the biosynthesis of isoprenoids. Catalyzes the 1,3-allylic rearrangement of the homoallylic substrate isopentenyl (IPP) to its allylic isomer, dimethylallyl diphosphate (DMAPP).</text>
</comment>
<feature type="binding site" evidence="11">
    <location>
        <begin position="258"/>
        <end position="259"/>
    </location>
    <ligand>
        <name>FMN</name>
        <dbReference type="ChEBI" id="CHEBI:58210"/>
    </ligand>
</feature>
<evidence type="ECO:0000256" key="2">
    <source>
        <dbReference type="ARBA" id="ARBA00022490"/>
    </source>
</evidence>
<gene>
    <name evidence="11" type="primary">fni</name>
    <name evidence="13" type="ORF">DS031_06930</name>
</gene>
<dbReference type="PIRSF" id="PIRSF003314">
    <property type="entry name" value="IPP_isomerase"/>
    <property type="match status" value="1"/>
</dbReference>
<keyword evidence="3 11" id="KW-0285">Flavoprotein</keyword>
<keyword evidence="5 11" id="KW-0479">Metal-binding</keyword>
<dbReference type="GO" id="GO:0016491">
    <property type="term" value="F:oxidoreductase activity"/>
    <property type="evidence" value="ECO:0007669"/>
    <property type="project" value="InterPro"/>
</dbReference>
<evidence type="ECO:0000259" key="12">
    <source>
        <dbReference type="Pfam" id="PF01070"/>
    </source>
</evidence>
<keyword evidence="6 11" id="KW-0460">Magnesium</keyword>
<keyword evidence="8 11" id="KW-0414">Isoprene biosynthesis</keyword>
<comment type="similarity">
    <text evidence="11">Belongs to the IPP isomerase type 2 family.</text>
</comment>
<keyword evidence="2 11" id="KW-0963">Cytoplasm</keyword>
<evidence type="ECO:0000256" key="3">
    <source>
        <dbReference type="ARBA" id="ARBA00022630"/>
    </source>
</evidence>
<dbReference type="Gene3D" id="3.20.20.70">
    <property type="entry name" value="Aldolase class I"/>
    <property type="match status" value="1"/>
</dbReference>
<dbReference type="GO" id="GO:0010181">
    <property type="term" value="F:FMN binding"/>
    <property type="evidence" value="ECO:0007669"/>
    <property type="project" value="UniProtKB-UniRule"/>
</dbReference>
<evidence type="ECO:0000256" key="4">
    <source>
        <dbReference type="ARBA" id="ARBA00022643"/>
    </source>
</evidence>
<dbReference type="InterPro" id="IPR011179">
    <property type="entry name" value="IPdP_isomerase"/>
</dbReference>
<comment type="subcellular location">
    <subcellularLocation>
        <location evidence="11">Cytoplasm</location>
    </subcellularLocation>
</comment>
<evidence type="ECO:0000256" key="8">
    <source>
        <dbReference type="ARBA" id="ARBA00023229"/>
    </source>
</evidence>
<accession>A0A366XW75</accession>
<comment type="caution">
    <text evidence="13">The sequence shown here is derived from an EMBL/GenBank/DDBJ whole genome shotgun (WGS) entry which is preliminary data.</text>
</comment>
<evidence type="ECO:0000256" key="7">
    <source>
        <dbReference type="ARBA" id="ARBA00022857"/>
    </source>
</evidence>
<dbReference type="GO" id="GO:0070402">
    <property type="term" value="F:NADPH binding"/>
    <property type="evidence" value="ECO:0007669"/>
    <property type="project" value="UniProtKB-UniRule"/>
</dbReference>
<feature type="binding site" evidence="11">
    <location>
        <position position="93"/>
    </location>
    <ligand>
        <name>FMN</name>
        <dbReference type="ChEBI" id="CHEBI:58210"/>
    </ligand>
</feature>
<feature type="binding site" evidence="11">
    <location>
        <position position="153"/>
    </location>
    <ligand>
        <name>Mg(2+)</name>
        <dbReference type="ChEBI" id="CHEBI:18420"/>
    </ligand>
</feature>
<dbReference type="Pfam" id="PF01070">
    <property type="entry name" value="FMN_dh"/>
    <property type="match status" value="1"/>
</dbReference>
<dbReference type="EC" id="5.3.3.2" evidence="11"/>
<sequence length="349" mass="38256">MMREKRKHEHIEYALSTGQLDSHGFEDVKFIHQSVPNTSTQNIDLSTAIGELFLSSPIFINAMTGGGGERTKEINRHWAEIAKHCGLAMAVGSQMAALKDEKQKSTYEVVRKYNPNGLVFANLGSEATVEQAKQAVDMIEANALQIHLNVIQELVMPEGDRNFIGTLQRIENIVEQVSVPIIVKEVGFGMSKEAIEQLVNIGVSIVDIGGFGGTNFSTIENKRRSRMLSYFNDWGIQTTSSIAEAAQTFPFVSVIGSGGVQNGYNAAKAIGLGASAVGISGYFLKVLNEEGPESVIEHVMNIHNDLKMIMTALGKESIALLKKAPLMINGNTYHWLEQRGIKTQVYSNR</sequence>
<feature type="binding site" evidence="11">
    <location>
        <position position="122"/>
    </location>
    <ligand>
        <name>FMN</name>
        <dbReference type="ChEBI" id="CHEBI:58210"/>
    </ligand>
</feature>
<evidence type="ECO:0000256" key="11">
    <source>
        <dbReference type="HAMAP-Rule" id="MF_00354"/>
    </source>
</evidence>
<evidence type="ECO:0000256" key="9">
    <source>
        <dbReference type="ARBA" id="ARBA00023235"/>
    </source>
</evidence>
<keyword evidence="14" id="KW-1185">Reference proteome</keyword>
<feature type="binding site" evidence="11">
    <location>
        <begin position="280"/>
        <end position="281"/>
    </location>
    <ligand>
        <name>FMN</name>
        <dbReference type="ChEBI" id="CHEBI:58210"/>
    </ligand>
</feature>
<feature type="domain" description="FMN-dependent dehydrogenase" evidence="12">
    <location>
        <begin position="166"/>
        <end position="323"/>
    </location>
</feature>
<keyword evidence="4 11" id="KW-0288">FMN</keyword>
<feature type="binding site" evidence="11">
    <location>
        <position position="214"/>
    </location>
    <ligand>
        <name>FMN</name>
        <dbReference type="ChEBI" id="CHEBI:58210"/>
    </ligand>
</feature>
<dbReference type="GO" id="GO:0008299">
    <property type="term" value="P:isoprenoid biosynthetic process"/>
    <property type="evidence" value="ECO:0007669"/>
    <property type="project" value="UniProtKB-UniRule"/>
</dbReference>
<dbReference type="GO" id="GO:0000287">
    <property type="term" value="F:magnesium ion binding"/>
    <property type="evidence" value="ECO:0007669"/>
    <property type="project" value="UniProtKB-UniRule"/>
</dbReference>
<comment type="caution">
    <text evidence="11">Lacks conserved residue(s) required for the propagation of feature annotation.</text>
</comment>
<keyword evidence="9 11" id="KW-0413">Isomerase</keyword>
<feature type="binding site" evidence="11">
    <location>
        <begin position="62"/>
        <end position="64"/>
    </location>
    <ligand>
        <name>FMN</name>
        <dbReference type="ChEBI" id="CHEBI:58210"/>
    </ligand>
</feature>
<dbReference type="HAMAP" id="MF_00354">
    <property type="entry name" value="Idi_2"/>
    <property type="match status" value="1"/>
</dbReference>
<evidence type="ECO:0000313" key="14">
    <source>
        <dbReference type="Proteomes" id="UP000253314"/>
    </source>
</evidence>
<dbReference type="CDD" id="cd02811">
    <property type="entry name" value="IDI-2_FMN"/>
    <property type="match status" value="1"/>
</dbReference>
<comment type="catalytic activity">
    <reaction evidence="11">
        <text>isopentenyl diphosphate = dimethylallyl diphosphate</text>
        <dbReference type="Rhea" id="RHEA:23284"/>
        <dbReference type="ChEBI" id="CHEBI:57623"/>
        <dbReference type="ChEBI" id="CHEBI:128769"/>
        <dbReference type="EC" id="5.3.3.2"/>
    </reaction>
</comment>
<dbReference type="InterPro" id="IPR013785">
    <property type="entry name" value="Aldolase_TIM"/>
</dbReference>
<dbReference type="SMART" id="SM01240">
    <property type="entry name" value="IMPDH"/>
    <property type="match status" value="1"/>
</dbReference>
<comment type="cofactor">
    <cofactor evidence="11">
        <name>NADPH</name>
        <dbReference type="ChEBI" id="CHEBI:57783"/>
    </cofactor>
</comment>
<comment type="cofactor">
    <cofactor evidence="1 11">
        <name>FMN</name>
        <dbReference type="ChEBI" id="CHEBI:58210"/>
    </cofactor>
</comment>
<evidence type="ECO:0000313" key="13">
    <source>
        <dbReference type="EMBL" id="RBW70402.1"/>
    </source>
</evidence>
<organism evidence="13 14">
    <name type="scientific">Bacillus taeanensis</name>
    <dbReference type="NCBI Taxonomy" id="273032"/>
    <lineage>
        <taxon>Bacteria</taxon>
        <taxon>Bacillati</taxon>
        <taxon>Bacillota</taxon>
        <taxon>Bacilli</taxon>
        <taxon>Bacillales</taxon>
        <taxon>Bacillaceae</taxon>
        <taxon>Bacillus</taxon>
    </lineage>
</organism>
<dbReference type="GO" id="GO:0005737">
    <property type="term" value="C:cytoplasm"/>
    <property type="evidence" value="ECO:0007669"/>
    <property type="project" value="UniProtKB-SubCell"/>
</dbReference>
<dbReference type="AlphaFoldDB" id="A0A366XW75"/>
<dbReference type="NCBIfam" id="TIGR02151">
    <property type="entry name" value="IPP_isom_2"/>
    <property type="match status" value="1"/>
</dbReference>
<proteinExistence type="inferred from homology"/>
<dbReference type="GO" id="GO:0004452">
    <property type="term" value="F:isopentenyl-diphosphate delta-isomerase activity"/>
    <property type="evidence" value="ECO:0007669"/>
    <property type="project" value="UniProtKB-UniRule"/>
</dbReference>
<dbReference type="OrthoDB" id="9795032at2"/>
<dbReference type="PANTHER" id="PTHR43665">
    <property type="entry name" value="ISOPENTENYL-DIPHOSPHATE DELTA-ISOMERASE"/>
    <property type="match status" value="1"/>
</dbReference>
<dbReference type="PANTHER" id="PTHR43665:SF1">
    <property type="entry name" value="ISOPENTENYL-DIPHOSPHATE DELTA-ISOMERASE"/>
    <property type="match status" value="1"/>
</dbReference>
<evidence type="ECO:0000256" key="6">
    <source>
        <dbReference type="ARBA" id="ARBA00022842"/>
    </source>
</evidence>
<dbReference type="RefSeq" id="WP_113805205.1">
    <property type="nucleotide sequence ID" value="NZ_QOCW01000005.1"/>
</dbReference>
<feature type="binding site" evidence="11">
    <location>
        <position position="152"/>
    </location>
    <ligand>
        <name>substrate</name>
    </ligand>
</feature>
<dbReference type="InterPro" id="IPR000262">
    <property type="entry name" value="FMN-dep_DH"/>
</dbReference>
<evidence type="ECO:0000256" key="1">
    <source>
        <dbReference type="ARBA" id="ARBA00001917"/>
    </source>
</evidence>
<feature type="binding site" evidence="11">
    <location>
        <begin position="6"/>
        <end position="7"/>
    </location>
    <ligand>
        <name>substrate</name>
    </ligand>
</feature>
<dbReference type="Proteomes" id="UP000253314">
    <property type="component" value="Unassembled WGS sequence"/>
</dbReference>
<keyword evidence="7 11" id="KW-0521">NADP</keyword>
<dbReference type="EMBL" id="QOCW01000005">
    <property type="protein sequence ID" value="RBW70402.1"/>
    <property type="molecule type" value="Genomic_DNA"/>
</dbReference>
<evidence type="ECO:0000256" key="10">
    <source>
        <dbReference type="ARBA" id="ARBA00025810"/>
    </source>
</evidence>
<evidence type="ECO:0000256" key="5">
    <source>
        <dbReference type="ARBA" id="ARBA00022723"/>
    </source>
</evidence>
<dbReference type="SUPFAM" id="SSF51395">
    <property type="entry name" value="FMN-linked oxidoreductases"/>
    <property type="match status" value="1"/>
</dbReference>
<feature type="binding site" evidence="11">
    <location>
        <position position="184"/>
    </location>
    <ligand>
        <name>FMN</name>
        <dbReference type="ChEBI" id="CHEBI:58210"/>
    </ligand>
</feature>
<comment type="subunit">
    <text evidence="10 11">Homooctamer. Dimer of tetramers.</text>
</comment>
<reference evidence="13 14" key="1">
    <citation type="submission" date="2018-07" db="EMBL/GenBank/DDBJ databases">
        <title>Lottiidibacillus patelloidae gen. nov., sp. nov., isolated from the intestinal tract of a marine limpet and the reclassification of B. taeanensis BH030017T, B. algicola KMM 3737T and B. hwajinpoensis SW-72T as genus Lottiidibacillus.</title>
        <authorList>
            <person name="Liu R."/>
            <person name="Huang Z."/>
        </authorList>
    </citation>
    <scope>NUCLEOTIDE SEQUENCE [LARGE SCALE GENOMIC DNA]</scope>
    <source>
        <strain evidence="13 14">BH030017</strain>
    </source>
</reference>
<protein>
    <recommendedName>
        <fullName evidence="11">Isopentenyl-diphosphate delta-isomerase</fullName>
        <shortName evidence="11">IPP isomerase</shortName>
        <ecNumber evidence="11">5.3.3.2</ecNumber>
    </recommendedName>
    <alternativeName>
        <fullName evidence="11">Isopentenyl diphosphate:dimethylallyl diphosphate isomerase</fullName>
    </alternativeName>
    <alternativeName>
        <fullName evidence="11">Isopentenyl pyrophosphate isomerase</fullName>
    </alternativeName>
    <alternativeName>
        <fullName evidence="11">Type 2 isopentenyl diphosphate isomerase</fullName>
        <shortName evidence="11">IDI-2</shortName>
    </alternativeName>
</protein>